<dbReference type="SUPFAM" id="SSF56300">
    <property type="entry name" value="Metallo-dependent phosphatases"/>
    <property type="match status" value="1"/>
</dbReference>
<proteinExistence type="predicted"/>
<reference evidence="1" key="1">
    <citation type="submission" date="2021-03" db="EMBL/GenBank/DDBJ databases">
        <authorList>
            <consortium name="Genoscope - CEA"/>
            <person name="William W."/>
        </authorList>
    </citation>
    <scope>NUCLEOTIDE SEQUENCE</scope>
    <source>
        <strain evidence="1">Doubled-haploid Pahang</strain>
    </source>
</reference>
<dbReference type="InParanoid" id="A0A804KSD1"/>
<name>A0A804KSD1_MUSAM</name>
<dbReference type="Gramene" id="Ma10_t03920.1">
    <property type="protein sequence ID" value="Ma10_p03920.1"/>
    <property type="gene ID" value="Ma10_g03920"/>
</dbReference>
<gene>
    <name evidence="1" type="ORF">GSMUA_309680.1</name>
</gene>
<dbReference type="PANTHER" id="PTHR16509">
    <property type="match status" value="1"/>
</dbReference>
<accession>A0A804KSD1</accession>
<keyword evidence="3" id="KW-1185">Reference proteome</keyword>
<evidence type="ECO:0000313" key="3">
    <source>
        <dbReference type="Proteomes" id="UP000012960"/>
    </source>
</evidence>
<protein>
    <submittedName>
        <fullName evidence="1">(wild Malaysian banana) hypothetical protein</fullName>
    </submittedName>
</protein>
<organism evidence="2 3">
    <name type="scientific">Musa acuminata subsp. malaccensis</name>
    <name type="common">Wild banana</name>
    <name type="synonym">Musa malaccensis</name>
    <dbReference type="NCBI Taxonomy" id="214687"/>
    <lineage>
        <taxon>Eukaryota</taxon>
        <taxon>Viridiplantae</taxon>
        <taxon>Streptophyta</taxon>
        <taxon>Embryophyta</taxon>
        <taxon>Tracheophyta</taxon>
        <taxon>Spermatophyta</taxon>
        <taxon>Magnoliopsida</taxon>
        <taxon>Liliopsida</taxon>
        <taxon>Zingiberales</taxon>
        <taxon>Musaceae</taxon>
        <taxon>Musa</taxon>
    </lineage>
</organism>
<dbReference type="Gene3D" id="3.60.21.10">
    <property type="match status" value="1"/>
</dbReference>
<dbReference type="EMBL" id="HG996476">
    <property type="protein sequence ID" value="CAG1852742.1"/>
    <property type="molecule type" value="Genomic_DNA"/>
</dbReference>
<sequence length="103" mass="11442">MLSSSTKNEHKVIIIYCHLPLHPEAASPEALLWNYEEVLDAVKACFAGQDHKGGYKINSHGIHHSVFEAALECSNAYGHIDVSHDELCLLGTDRMMSTEMVFS</sequence>
<evidence type="ECO:0000313" key="2">
    <source>
        <dbReference type="EnsemblPlants" id="Ma10_p03920.1"/>
    </source>
</evidence>
<dbReference type="AlphaFoldDB" id="A0A804KSD1"/>
<reference evidence="2" key="2">
    <citation type="submission" date="2021-05" db="UniProtKB">
        <authorList>
            <consortium name="EnsemblPlants"/>
        </authorList>
    </citation>
    <scope>IDENTIFICATION</scope>
    <source>
        <strain evidence="2">subsp. malaccensis</strain>
    </source>
</reference>
<dbReference type="PANTHER" id="PTHR16509:SF1">
    <property type="entry name" value="MANGANESE-DEPENDENT ADP-RIBOSE_CDP-ALCOHOL DIPHOSPHATASE"/>
    <property type="match status" value="1"/>
</dbReference>
<evidence type="ECO:0000313" key="1">
    <source>
        <dbReference type="EMBL" id="CAG1852742.1"/>
    </source>
</evidence>
<dbReference type="EnsemblPlants" id="Ma10_t03920.1">
    <property type="protein sequence ID" value="Ma10_p03920.1"/>
    <property type="gene ID" value="Ma10_g03920"/>
</dbReference>
<dbReference type="Proteomes" id="UP000012960">
    <property type="component" value="Unplaced"/>
</dbReference>
<dbReference type="InterPro" id="IPR029052">
    <property type="entry name" value="Metallo-depent_PP-like"/>
</dbReference>
<dbReference type="OMA" id="DEVMNIF"/>